<accession>A0A0M3DHT2</accession>
<sequence length="92" mass="10537">MSSFEGLYTFADVASMYNIDQSTLRHNVGSRFVDGEDVKKLGKTWIVREEALVREFGFIPENNEEAPNVRKKTGRKSAFDKCREAYLNGEIK</sequence>
<reference evidence="1 2" key="1">
    <citation type="submission" date="2015-04" db="EMBL/GenBank/DDBJ databases">
        <title>Microcin producing Clostridium sp. JC272T.</title>
        <authorList>
            <person name="Jyothsna T."/>
            <person name="Sasikala C."/>
            <person name="Ramana C."/>
        </authorList>
    </citation>
    <scope>NUCLEOTIDE SEQUENCE [LARGE SCALE GENOMIC DNA]</scope>
    <source>
        <strain evidence="1 2">JC272</strain>
    </source>
</reference>
<organism evidence="1 2">
    <name type="scientific">Paraclostridium benzoelyticum</name>
    <dbReference type="NCBI Taxonomy" id="1629550"/>
    <lineage>
        <taxon>Bacteria</taxon>
        <taxon>Bacillati</taxon>
        <taxon>Bacillota</taxon>
        <taxon>Clostridia</taxon>
        <taxon>Peptostreptococcales</taxon>
        <taxon>Peptostreptococcaceae</taxon>
        <taxon>Paraclostridium</taxon>
    </lineage>
</organism>
<dbReference type="AlphaFoldDB" id="A0A0M3DHT2"/>
<proteinExistence type="predicted"/>
<evidence type="ECO:0000313" key="1">
    <source>
        <dbReference type="EMBL" id="KKY02165.1"/>
    </source>
</evidence>
<dbReference type="RefSeq" id="WP_046822282.1">
    <property type="nucleotide sequence ID" value="NZ_LBBT01000108.1"/>
</dbReference>
<dbReference type="OrthoDB" id="1757354at2"/>
<evidence type="ECO:0000313" key="2">
    <source>
        <dbReference type="Proteomes" id="UP000034407"/>
    </source>
</evidence>
<dbReference type="EMBL" id="LBBT01000108">
    <property type="protein sequence ID" value="KKY02165.1"/>
    <property type="molecule type" value="Genomic_DNA"/>
</dbReference>
<keyword evidence="2" id="KW-1185">Reference proteome</keyword>
<dbReference type="PATRIC" id="fig|1629550.3.peg.421"/>
<gene>
    <name evidence="1" type="ORF">VN21_04730</name>
</gene>
<protein>
    <submittedName>
        <fullName evidence="1">Uncharacterized protein</fullName>
    </submittedName>
</protein>
<dbReference type="Proteomes" id="UP000034407">
    <property type="component" value="Unassembled WGS sequence"/>
</dbReference>
<comment type="caution">
    <text evidence="1">The sequence shown here is derived from an EMBL/GenBank/DDBJ whole genome shotgun (WGS) entry which is preliminary data.</text>
</comment>
<name>A0A0M3DHT2_9FIRM</name>